<organism evidence="1 2">
    <name type="scientific">Rhodanobacter aciditrophus</name>
    <dbReference type="NCBI Taxonomy" id="1623218"/>
    <lineage>
        <taxon>Bacteria</taxon>
        <taxon>Pseudomonadati</taxon>
        <taxon>Pseudomonadota</taxon>
        <taxon>Gammaproteobacteria</taxon>
        <taxon>Lysobacterales</taxon>
        <taxon>Rhodanobacteraceae</taxon>
        <taxon>Rhodanobacter</taxon>
    </lineage>
</organism>
<keyword evidence="2" id="KW-1185">Reference proteome</keyword>
<proteinExistence type="predicted"/>
<dbReference type="Proteomes" id="UP001597059">
    <property type="component" value="Unassembled WGS sequence"/>
</dbReference>
<dbReference type="InterPro" id="IPR018680">
    <property type="entry name" value="DUF2164"/>
</dbReference>
<dbReference type="EMBL" id="JBHTMN010000004">
    <property type="protein sequence ID" value="MFD1382480.1"/>
    <property type="molecule type" value="Genomic_DNA"/>
</dbReference>
<comment type="caution">
    <text evidence="1">The sequence shown here is derived from an EMBL/GenBank/DDBJ whole genome shotgun (WGS) entry which is preliminary data.</text>
</comment>
<protein>
    <submittedName>
        <fullName evidence="1">DUF2164 domain-containing protein</fullName>
    </submittedName>
</protein>
<gene>
    <name evidence="1" type="ORF">ACFQ45_03830</name>
</gene>
<name>A0ABW4B1K3_9GAMM</name>
<sequence>MSDVKLTQEELDRLVVKIKRYFDEELGQDIGAFEAQFLIEFFAREVGPAFYNQGLSDAHSLLNEKVEELSYQIQELEKPIL</sequence>
<evidence type="ECO:0000313" key="1">
    <source>
        <dbReference type="EMBL" id="MFD1382480.1"/>
    </source>
</evidence>
<accession>A0ABW4B1K3</accession>
<dbReference type="RefSeq" id="WP_377365503.1">
    <property type="nucleotide sequence ID" value="NZ_JBHTMN010000004.1"/>
</dbReference>
<reference evidence="2" key="1">
    <citation type="journal article" date="2019" name="Int. J. Syst. Evol. Microbiol.">
        <title>The Global Catalogue of Microorganisms (GCM) 10K type strain sequencing project: providing services to taxonomists for standard genome sequencing and annotation.</title>
        <authorList>
            <consortium name="The Broad Institute Genomics Platform"/>
            <consortium name="The Broad Institute Genome Sequencing Center for Infectious Disease"/>
            <person name="Wu L."/>
            <person name="Ma J."/>
        </authorList>
    </citation>
    <scope>NUCLEOTIDE SEQUENCE [LARGE SCALE GENOMIC DNA]</scope>
    <source>
        <strain evidence="2">JCM 30774</strain>
    </source>
</reference>
<evidence type="ECO:0000313" key="2">
    <source>
        <dbReference type="Proteomes" id="UP001597059"/>
    </source>
</evidence>
<dbReference type="Pfam" id="PF09932">
    <property type="entry name" value="DUF2164"/>
    <property type="match status" value="1"/>
</dbReference>